<protein>
    <submittedName>
        <fullName evidence="2">Uncharacterized protein</fullName>
    </submittedName>
</protein>
<dbReference type="OrthoDB" id="10633733at2759"/>
<sequence>MLAASTPVSALARPSPSSPNLARPVIHVDENTVSTLQNPTSAIREILPNKTLPDPPLVTHVVIDGEDIEIHALNPDLVAKILPFLKDYICQSDDAVLFPEMCHDALLVAVPSDGYSNSTEHKHHARHASSDKTTTSTGIHNGHGPPINHVVTVTRKSTMTTQCPSTTTTTTTIIPVKQSTITDIMADRSIDARMVLPSPSNQHQPMGGNATLTTSPHGWSGPSWTSTPDASVTPTETTTIGPLYIPRSKVTDTTTTHHGGHNSNRATSHDYKAYSNSPPGGCLDLPSTFSTCTVTVWPNTTTLTASNKPSAIAKYSSGNRPIVSANGTLSQYPDMDERQEVVSGWERLKWAMLRYLSVPEEGLSAGLKFWRDQMIEKVNQMDAVMATFKKGMGWYEDRETRSS</sequence>
<accession>A0A423W3Y8</accession>
<gene>
    <name evidence="2" type="ORF">VMCG_06971</name>
</gene>
<evidence type="ECO:0000313" key="3">
    <source>
        <dbReference type="Proteomes" id="UP000283895"/>
    </source>
</evidence>
<name>A0A423W3Y8_9PEZI</name>
<proteinExistence type="predicted"/>
<feature type="region of interest" description="Disordered" evidence="1">
    <location>
        <begin position="116"/>
        <end position="147"/>
    </location>
</feature>
<dbReference type="AlphaFoldDB" id="A0A423W3Y8"/>
<evidence type="ECO:0000313" key="2">
    <source>
        <dbReference type="EMBL" id="ROV98025.1"/>
    </source>
</evidence>
<reference evidence="2 3" key="1">
    <citation type="submission" date="2015-09" db="EMBL/GenBank/DDBJ databases">
        <title>Host preference determinants of Valsa canker pathogens revealed by comparative genomics.</title>
        <authorList>
            <person name="Yin Z."/>
            <person name="Huang L."/>
        </authorList>
    </citation>
    <scope>NUCLEOTIDE SEQUENCE [LARGE SCALE GENOMIC DNA]</scope>
    <source>
        <strain evidence="2 3">03-1</strain>
    </source>
</reference>
<evidence type="ECO:0000256" key="1">
    <source>
        <dbReference type="SAM" id="MobiDB-lite"/>
    </source>
</evidence>
<organism evidence="2 3">
    <name type="scientific">Cytospora schulzeri</name>
    <dbReference type="NCBI Taxonomy" id="448051"/>
    <lineage>
        <taxon>Eukaryota</taxon>
        <taxon>Fungi</taxon>
        <taxon>Dikarya</taxon>
        <taxon>Ascomycota</taxon>
        <taxon>Pezizomycotina</taxon>
        <taxon>Sordariomycetes</taxon>
        <taxon>Sordariomycetidae</taxon>
        <taxon>Diaporthales</taxon>
        <taxon>Cytosporaceae</taxon>
        <taxon>Cytospora</taxon>
    </lineage>
</organism>
<feature type="region of interest" description="Disordered" evidence="1">
    <location>
        <begin position="215"/>
        <end position="240"/>
    </location>
</feature>
<keyword evidence="3" id="KW-1185">Reference proteome</keyword>
<comment type="caution">
    <text evidence="2">The sequence shown here is derived from an EMBL/GenBank/DDBJ whole genome shotgun (WGS) entry which is preliminary data.</text>
</comment>
<feature type="region of interest" description="Disordered" evidence="1">
    <location>
        <begin position="1"/>
        <end position="23"/>
    </location>
</feature>
<dbReference type="EMBL" id="LKEA01000027">
    <property type="protein sequence ID" value="ROV98025.1"/>
    <property type="molecule type" value="Genomic_DNA"/>
</dbReference>
<dbReference type="Proteomes" id="UP000283895">
    <property type="component" value="Unassembled WGS sequence"/>
</dbReference>